<reference evidence="3" key="1">
    <citation type="journal article" date="2021" name="Nat. Commun.">
        <title>Genetic determinants of endophytism in the Arabidopsis root mycobiome.</title>
        <authorList>
            <person name="Mesny F."/>
            <person name="Miyauchi S."/>
            <person name="Thiergart T."/>
            <person name="Pickel B."/>
            <person name="Atanasova L."/>
            <person name="Karlsson M."/>
            <person name="Huettel B."/>
            <person name="Barry K.W."/>
            <person name="Haridas S."/>
            <person name="Chen C."/>
            <person name="Bauer D."/>
            <person name="Andreopoulos W."/>
            <person name="Pangilinan J."/>
            <person name="LaButti K."/>
            <person name="Riley R."/>
            <person name="Lipzen A."/>
            <person name="Clum A."/>
            <person name="Drula E."/>
            <person name="Henrissat B."/>
            <person name="Kohler A."/>
            <person name="Grigoriev I.V."/>
            <person name="Martin F.M."/>
            <person name="Hacquard S."/>
        </authorList>
    </citation>
    <scope>NUCLEOTIDE SEQUENCE</scope>
    <source>
        <strain evidence="3">FSSC 5 MPI-SDFR-AT-0091</strain>
    </source>
</reference>
<comment type="caution">
    <text evidence="3">The sequence shown here is derived from an EMBL/GenBank/DDBJ whole genome shotgun (WGS) entry which is preliminary data.</text>
</comment>
<dbReference type="CDD" id="cd20273">
    <property type="entry name" value="Complex1_LYR_unchar"/>
    <property type="match status" value="1"/>
</dbReference>
<feature type="domain" description="LYR motif-containing protein Cup1-like N-terminal" evidence="2">
    <location>
        <begin position="17"/>
        <end position="97"/>
    </location>
</feature>
<dbReference type="OrthoDB" id="5521299at2759"/>
<evidence type="ECO:0000313" key="3">
    <source>
        <dbReference type="EMBL" id="KAH7260548.1"/>
    </source>
</evidence>
<accession>A0A9P9KGD1</accession>
<evidence type="ECO:0000256" key="1">
    <source>
        <dbReference type="SAM" id="MobiDB-lite"/>
    </source>
</evidence>
<feature type="region of interest" description="Disordered" evidence="1">
    <location>
        <begin position="122"/>
        <end position="172"/>
    </location>
</feature>
<evidence type="ECO:0000259" key="2">
    <source>
        <dbReference type="Pfam" id="PF20263"/>
    </source>
</evidence>
<dbReference type="EMBL" id="JAGTJS010000008">
    <property type="protein sequence ID" value="KAH7260548.1"/>
    <property type="molecule type" value="Genomic_DNA"/>
</dbReference>
<dbReference type="Proteomes" id="UP000736672">
    <property type="component" value="Unassembled WGS sequence"/>
</dbReference>
<dbReference type="AlphaFoldDB" id="A0A9P9KGD1"/>
<feature type="region of interest" description="Disordered" evidence="1">
    <location>
        <begin position="316"/>
        <end position="336"/>
    </location>
</feature>
<proteinExistence type="predicted"/>
<name>A0A9P9KGD1_FUSSL</name>
<dbReference type="Pfam" id="PF20263">
    <property type="entry name" value="LYRM2-like"/>
    <property type="match status" value="1"/>
</dbReference>
<keyword evidence="4" id="KW-1185">Reference proteome</keyword>
<organism evidence="3 4">
    <name type="scientific">Fusarium solani</name>
    <name type="common">Filamentous fungus</name>
    <dbReference type="NCBI Taxonomy" id="169388"/>
    <lineage>
        <taxon>Eukaryota</taxon>
        <taxon>Fungi</taxon>
        <taxon>Dikarya</taxon>
        <taxon>Ascomycota</taxon>
        <taxon>Pezizomycotina</taxon>
        <taxon>Sordariomycetes</taxon>
        <taxon>Hypocreomycetidae</taxon>
        <taxon>Hypocreales</taxon>
        <taxon>Nectriaceae</taxon>
        <taxon>Fusarium</taxon>
        <taxon>Fusarium solani species complex</taxon>
    </lineage>
</organism>
<gene>
    <name evidence="3" type="ORF">B0J15DRAFT_287976</name>
</gene>
<sequence length="412" mass="47036">MPRPNAAIPDFLPPLHLYRHLLRECSYLPPAFSPTITSLIQTRFRNHRRNHSMKKKHRAKASNALRTLRAANCGDRPSMEKLIYHGFGRMGFRRRSLVTDFVRPEGPNDSDALEALIDGNATKSSAGKTDSAAAKVSKALDEQEGSPNDIDATSKVASENVEEQRPAGRWNNKPVHIRNDFYEKWDLDKVTRLLSSQRDLQKNSNLSWLKRKIKGLNPSGAIPKTNLWGKPLAENVVRAKEAHFWRRAISKMMVPLSNGEWELLGQLSKGAQEQGEWKVPTRRPAASPLQAPEQNTLSNWNWEAYASLPASRVERRPKKSSFVRPEGKDEEPYQAQLKKREISPRWFRRAYQRAWQFTPKMDQDPRTLKHTFTWGTIKKTTVCASNRQLSIFDGVDSHGRMIKPKTESPSTS</sequence>
<evidence type="ECO:0000313" key="4">
    <source>
        <dbReference type="Proteomes" id="UP000736672"/>
    </source>
</evidence>
<protein>
    <recommendedName>
        <fullName evidence="2">LYR motif-containing protein Cup1-like N-terminal domain-containing protein</fullName>
    </recommendedName>
</protein>
<dbReference type="InterPro" id="IPR046896">
    <property type="entry name" value="Cup1-like_N"/>
</dbReference>